<dbReference type="OrthoDB" id="6054650at2759"/>
<dbReference type="STRING" id="75743.A0A401NWT2"/>
<dbReference type="AlphaFoldDB" id="A0A401NWT2"/>
<dbReference type="GO" id="GO:0003690">
    <property type="term" value="F:double-stranded DNA binding"/>
    <property type="evidence" value="ECO:0007669"/>
    <property type="project" value="TreeGrafter"/>
</dbReference>
<sequence length="229" mass="26465">LLITIKEQSQPRRISTNSNLKMMSGQVLNNNGKVSHSQSAEADPSPRQRFQTPIEEAAETTSAVILRNKEMSKRFQLIVKKLSLKRDERSLAAEIINDLTDQLIDFLRKNEKYACFKEVKKLTTGSYYEYVKVARRKTWRISFSHIEKTLLMNHGAMKNCCEKGAVHCCRKSCLKLMKHLVHILKEQYPKELSKLHSYCKKLHISIQWSGDPEMTNGLPPRWLNAFSIS</sequence>
<dbReference type="GO" id="GO:0002218">
    <property type="term" value="P:activation of innate immune response"/>
    <property type="evidence" value="ECO:0007669"/>
    <property type="project" value="TreeGrafter"/>
</dbReference>
<dbReference type="PANTHER" id="PTHR10656:SF35">
    <property type="entry name" value="CYCLIC GMP-AMP SYNTHASE"/>
    <property type="match status" value="1"/>
</dbReference>
<dbReference type="Gene3D" id="3.30.460.90">
    <property type="match status" value="1"/>
</dbReference>
<evidence type="ECO:0000313" key="2">
    <source>
        <dbReference type="EMBL" id="GCB65328.1"/>
    </source>
</evidence>
<dbReference type="GO" id="GO:0061501">
    <property type="term" value="F:2',3'-cyclic GMP-AMP synthase activity"/>
    <property type="evidence" value="ECO:0007669"/>
    <property type="project" value="TreeGrafter"/>
</dbReference>
<dbReference type="Gene3D" id="1.10.1410.40">
    <property type="match status" value="1"/>
</dbReference>
<protein>
    <submittedName>
        <fullName evidence="2">Uncharacterized protein</fullName>
    </submittedName>
</protein>
<evidence type="ECO:0000256" key="1">
    <source>
        <dbReference type="SAM" id="MobiDB-lite"/>
    </source>
</evidence>
<dbReference type="GO" id="GO:0002230">
    <property type="term" value="P:positive regulation of defense response to virus by host"/>
    <property type="evidence" value="ECO:0007669"/>
    <property type="project" value="TreeGrafter"/>
</dbReference>
<comment type="caution">
    <text evidence="2">The sequence shown here is derived from an EMBL/GenBank/DDBJ whole genome shotgun (WGS) entry which is preliminary data.</text>
</comment>
<dbReference type="Proteomes" id="UP000288216">
    <property type="component" value="Unassembled WGS sequence"/>
</dbReference>
<dbReference type="GO" id="GO:0003682">
    <property type="term" value="F:chromatin binding"/>
    <property type="evidence" value="ECO:0007669"/>
    <property type="project" value="TreeGrafter"/>
</dbReference>
<feature type="non-terminal residue" evidence="2">
    <location>
        <position position="1"/>
    </location>
</feature>
<feature type="compositionally biased region" description="Polar residues" evidence="1">
    <location>
        <begin position="29"/>
        <end position="40"/>
    </location>
</feature>
<dbReference type="GO" id="GO:0071360">
    <property type="term" value="P:cellular response to exogenous dsRNA"/>
    <property type="evidence" value="ECO:0007669"/>
    <property type="project" value="TreeGrafter"/>
</dbReference>
<dbReference type="GO" id="GO:0005829">
    <property type="term" value="C:cytosol"/>
    <property type="evidence" value="ECO:0007669"/>
    <property type="project" value="TreeGrafter"/>
</dbReference>
<proteinExistence type="predicted"/>
<gene>
    <name evidence="2" type="ORF">scyTo_0007690</name>
</gene>
<organism evidence="2 3">
    <name type="scientific">Scyliorhinus torazame</name>
    <name type="common">Cloudy catshark</name>
    <name type="synonym">Catulus torazame</name>
    <dbReference type="NCBI Taxonomy" id="75743"/>
    <lineage>
        <taxon>Eukaryota</taxon>
        <taxon>Metazoa</taxon>
        <taxon>Chordata</taxon>
        <taxon>Craniata</taxon>
        <taxon>Vertebrata</taxon>
        <taxon>Chondrichthyes</taxon>
        <taxon>Elasmobranchii</taxon>
        <taxon>Galeomorphii</taxon>
        <taxon>Galeoidea</taxon>
        <taxon>Carcharhiniformes</taxon>
        <taxon>Scyliorhinidae</taxon>
        <taxon>Scyliorhinus</taxon>
    </lineage>
</organism>
<dbReference type="GO" id="GO:2000042">
    <property type="term" value="P:negative regulation of double-strand break repair via homologous recombination"/>
    <property type="evidence" value="ECO:0007669"/>
    <property type="project" value="TreeGrafter"/>
</dbReference>
<dbReference type="GO" id="GO:0032481">
    <property type="term" value="P:positive regulation of type I interferon production"/>
    <property type="evidence" value="ECO:0007669"/>
    <property type="project" value="TreeGrafter"/>
</dbReference>
<name>A0A401NWT2_SCYTO</name>
<dbReference type="EMBL" id="BFAA01002835">
    <property type="protein sequence ID" value="GCB65328.1"/>
    <property type="molecule type" value="Genomic_DNA"/>
</dbReference>
<keyword evidence="3" id="KW-1185">Reference proteome</keyword>
<evidence type="ECO:0000313" key="3">
    <source>
        <dbReference type="Proteomes" id="UP000288216"/>
    </source>
</evidence>
<feature type="region of interest" description="Disordered" evidence="1">
    <location>
        <begin position="29"/>
        <end position="49"/>
    </location>
</feature>
<dbReference type="GO" id="GO:0005634">
    <property type="term" value="C:nucleus"/>
    <property type="evidence" value="ECO:0007669"/>
    <property type="project" value="TreeGrafter"/>
</dbReference>
<accession>A0A401NWT2</accession>
<reference evidence="2 3" key="1">
    <citation type="journal article" date="2018" name="Nat. Ecol. Evol.">
        <title>Shark genomes provide insights into elasmobranch evolution and the origin of vertebrates.</title>
        <authorList>
            <person name="Hara Y"/>
            <person name="Yamaguchi K"/>
            <person name="Onimaru K"/>
            <person name="Kadota M"/>
            <person name="Koyanagi M"/>
            <person name="Keeley SD"/>
            <person name="Tatsumi K"/>
            <person name="Tanaka K"/>
            <person name="Motone F"/>
            <person name="Kageyama Y"/>
            <person name="Nozu R"/>
            <person name="Adachi N"/>
            <person name="Nishimura O"/>
            <person name="Nakagawa R"/>
            <person name="Tanegashima C"/>
            <person name="Kiyatake I"/>
            <person name="Matsumoto R"/>
            <person name="Murakumo K"/>
            <person name="Nishida K"/>
            <person name="Terakita A"/>
            <person name="Kuratani S"/>
            <person name="Sato K"/>
            <person name="Hyodo S Kuraku.S."/>
        </authorList>
    </citation>
    <scope>NUCLEOTIDE SEQUENCE [LARGE SCALE GENOMIC DNA]</scope>
</reference>
<dbReference type="GO" id="GO:0006974">
    <property type="term" value="P:DNA damage response"/>
    <property type="evidence" value="ECO:0007669"/>
    <property type="project" value="TreeGrafter"/>
</dbReference>
<dbReference type="PANTHER" id="PTHR10656">
    <property type="entry name" value="CELL FATE DETERMINING PROTEIN MAB21-RELATED"/>
    <property type="match status" value="1"/>
</dbReference>
<dbReference type="GO" id="GO:0038001">
    <property type="term" value="P:paracrine signaling"/>
    <property type="evidence" value="ECO:0007669"/>
    <property type="project" value="TreeGrafter"/>
</dbReference>
<dbReference type="GO" id="GO:0035861">
    <property type="term" value="C:site of double-strand break"/>
    <property type="evidence" value="ECO:0007669"/>
    <property type="project" value="TreeGrafter"/>
</dbReference>